<dbReference type="EMBL" id="CP046455">
    <property type="protein sequence ID" value="QGU08470.1"/>
    <property type="molecule type" value="Genomic_DNA"/>
</dbReference>
<accession>A0A6B8WEQ6</accession>
<protein>
    <submittedName>
        <fullName evidence="1">Uncharacterized protein</fullName>
    </submittedName>
</protein>
<keyword evidence="2" id="KW-1185">Reference proteome</keyword>
<gene>
    <name evidence="1" type="ORF">COCCU_12855</name>
</gene>
<reference evidence="1 2" key="1">
    <citation type="submission" date="2019-11" db="EMBL/GenBank/DDBJ databases">
        <title>Complete genome sequence of Corynebacterium kalinowskii 1959, a novel Corynebacterium species isolated from soil of a small paddock in Vilsendorf, Germany.</title>
        <authorList>
            <person name="Schaffert L."/>
            <person name="Ruwe M."/>
            <person name="Milse J."/>
            <person name="Hanuschka K."/>
            <person name="Ortseifen V."/>
            <person name="Droste J."/>
            <person name="Brandt D."/>
            <person name="Schlueter L."/>
            <person name="Kutter Y."/>
            <person name="Vinke S."/>
            <person name="Viehoefer P."/>
            <person name="Jacob L."/>
            <person name="Luebke N.-C."/>
            <person name="Schulte-Berndt E."/>
            <person name="Hain C."/>
            <person name="Linder M."/>
            <person name="Schmidt P."/>
            <person name="Wollenschlaeger L."/>
            <person name="Luttermann T."/>
            <person name="Thieme E."/>
            <person name="Hassa J."/>
            <person name="Haak M."/>
            <person name="Wittchen M."/>
            <person name="Mentz A."/>
            <person name="Persicke M."/>
            <person name="Busche T."/>
            <person name="Ruckert C."/>
        </authorList>
    </citation>
    <scope>NUCLEOTIDE SEQUENCE [LARGE SCALE GENOMIC DNA]</scope>
    <source>
        <strain evidence="1 2">2039</strain>
    </source>
</reference>
<name>A0A6B8WEQ6_9CORY</name>
<sequence>MREWAGRVGPSATVVVNRIFESVAVDEQGLNVALAVLRLTRRYSAERVEAACRIALAGHVRSPRYVHLHPILVTGQDQAARLWPQTLPPGGSGSAAVVP</sequence>
<dbReference type="AlphaFoldDB" id="A0A6B8WEQ6"/>
<dbReference type="Proteomes" id="UP000424462">
    <property type="component" value="Chromosome"/>
</dbReference>
<proteinExistence type="predicted"/>
<evidence type="ECO:0000313" key="1">
    <source>
        <dbReference type="EMBL" id="QGU08470.1"/>
    </source>
</evidence>
<evidence type="ECO:0000313" key="2">
    <source>
        <dbReference type="Proteomes" id="UP000424462"/>
    </source>
</evidence>
<organism evidence="1 2">
    <name type="scientific">Corynebacterium occultum</name>
    <dbReference type="NCBI Taxonomy" id="2675219"/>
    <lineage>
        <taxon>Bacteria</taxon>
        <taxon>Bacillati</taxon>
        <taxon>Actinomycetota</taxon>
        <taxon>Actinomycetes</taxon>
        <taxon>Mycobacteriales</taxon>
        <taxon>Corynebacteriaceae</taxon>
        <taxon>Corynebacterium</taxon>
    </lineage>
</organism>
<dbReference type="KEGG" id="cok:COCCU_12855"/>